<dbReference type="InterPro" id="IPR042208">
    <property type="entry name" value="D-ser_dehydrat-like_sf"/>
</dbReference>
<dbReference type="InterPro" id="IPR029066">
    <property type="entry name" value="PLP-binding_barrel"/>
</dbReference>
<evidence type="ECO:0000256" key="1">
    <source>
        <dbReference type="ARBA" id="ARBA00005323"/>
    </source>
</evidence>
<sequence>MADFIGHNVADVPKPAAVLNIARARRHCNAMLDTANRLGVSFRAHVKTHKTIQLTSLQLGSSPSPRLVVSTLAELEFLLPYLETLPSVNVLYGIPLPPSQALRAAAAAQRLGPGSLTFMIDHPSQLASLAPFRAAAGSAPGVYVKVDTGYHRAGLPASRLDKSGLLRELAALDAKGDASLVGLYSHSSLSYAGVSPAEALDSMAGEIEGCVEALRELQKHFPADRVVTVSVGASPQATAMRNLLEDEVVGGASASRLKSLLDRFASGNVEGVNVELEMHAGVYSVLDLQQLATRSAATRGSYEDEIALTVAAEVVSVYNDGERKQPEVLIAAGVLALGREPCQGYPGWGVVSARGTPSLTASKRRLIVARISQEHAILAWEVADGEDVSTLPPIPLEVGQTVFVYPNHACITGAMHRSYFVIDSSEADNQKVVDVWNRASGW</sequence>
<dbReference type="InterPro" id="IPR026956">
    <property type="entry name" value="D-ser_dehydrat-like_dom"/>
</dbReference>
<dbReference type="Pfam" id="PF14031">
    <property type="entry name" value="D-ser_dehydrat"/>
    <property type="match status" value="1"/>
</dbReference>
<dbReference type="GO" id="GO:0036088">
    <property type="term" value="P:D-serine catabolic process"/>
    <property type="evidence" value="ECO:0007669"/>
    <property type="project" value="TreeGrafter"/>
</dbReference>
<dbReference type="SUPFAM" id="SSF51419">
    <property type="entry name" value="PLP-binding barrel"/>
    <property type="match status" value="1"/>
</dbReference>
<evidence type="ECO:0000256" key="2">
    <source>
        <dbReference type="ARBA" id="ARBA00023239"/>
    </source>
</evidence>
<dbReference type="EMBL" id="JAGPXD010000001">
    <property type="protein sequence ID" value="KAH7374650.1"/>
    <property type="molecule type" value="Genomic_DNA"/>
</dbReference>
<evidence type="ECO:0000313" key="4">
    <source>
        <dbReference type="EMBL" id="KAH7374650.1"/>
    </source>
</evidence>
<proteinExistence type="inferred from homology"/>
<dbReference type="Proteomes" id="UP000813385">
    <property type="component" value="Unassembled WGS sequence"/>
</dbReference>
<evidence type="ECO:0000259" key="3">
    <source>
        <dbReference type="SMART" id="SM01119"/>
    </source>
</evidence>
<dbReference type="PANTHER" id="PTHR28004">
    <property type="entry name" value="ZGC:162816-RELATED"/>
    <property type="match status" value="1"/>
</dbReference>
<dbReference type="AlphaFoldDB" id="A0A8K0TMR2"/>
<evidence type="ECO:0000313" key="5">
    <source>
        <dbReference type="Proteomes" id="UP000813385"/>
    </source>
</evidence>
<dbReference type="OrthoDB" id="20198at2759"/>
<dbReference type="InterPro" id="IPR051466">
    <property type="entry name" value="D-amino_acid_metab_enzyme"/>
</dbReference>
<dbReference type="Gene3D" id="2.40.37.20">
    <property type="entry name" value="D-serine dehydratase-like domain"/>
    <property type="match status" value="1"/>
</dbReference>
<dbReference type="SMART" id="SM01119">
    <property type="entry name" value="D-ser_dehydrat"/>
    <property type="match status" value="1"/>
</dbReference>
<comment type="caution">
    <text evidence="4">The sequence shown here is derived from an EMBL/GenBank/DDBJ whole genome shotgun (WGS) entry which is preliminary data.</text>
</comment>
<organism evidence="4 5">
    <name type="scientific">Plectosphaerella cucumerina</name>
    <dbReference type="NCBI Taxonomy" id="40658"/>
    <lineage>
        <taxon>Eukaryota</taxon>
        <taxon>Fungi</taxon>
        <taxon>Dikarya</taxon>
        <taxon>Ascomycota</taxon>
        <taxon>Pezizomycotina</taxon>
        <taxon>Sordariomycetes</taxon>
        <taxon>Hypocreomycetidae</taxon>
        <taxon>Glomerellales</taxon>
        <taxon>Plectosphaerellaceae</taxon>
        <taxon>Plectosphaerella</taxon>
    </lineage>
</organism>
<feature type="domain" description="D-serine dehydratase-like" evidence="3">
    <location>
        <begin position="307"/>
        <end position="423"/>
    </location>
</feature>
<accession>A0A8K0TMR2</accession>
<keyword evidence="2" id="KW-0456">Lyase</keyword>
<comment type="similarity">
    <text evidence="1">Belongs to the DSD1 family.</text>
</comment>
<keyword evidence="5" id="KW-1185">Reference proteome</keyword>
<reference evidence="4" key="1">
    <citation type="journal article" date="2021" name="Nat. Commun.">
        <title>Genetic determinants of endophytism in the Arabidopsis root mycobiome.</title>
        <authorList>
            <person name="Mesny F."/>
            <person name="Miyauchi S."/>
            <person name="Thiergart T."/>
            <person name="Pickel B."/>
            <person name="Atanasova L."/>
            <person name="Karlsson M."/>
            <person name="Huettel B."/>
            <person name="Barry K.W."/>
            <person name="Haridas S."/>
            <person name="Chen C."/>
            <person name="Bauer D."/>
            <person name="Andreopoulos W."/>
            <person name="Pangilinan J."/>
            <person name="LaButti K."/>
            <person name="Riley R."/>
            <person name="Lipzen A."/>
            <person name="Clum A."/>
            <person name="Drula E."/>
            <person name="Henrissat B."/>
            <person name="Kohler A."/>
            <person name="Grigoriev I.V."/>
            <person name="Martin F.M."/>
            <person name="Hacquard S."/>
        </authorList>
    </citation>
    <scope>NUCLEOTIDE SEQUENCE</scope>
    <source>
        <strain evidence="4">MPI-CAGE-AT-0016</strain>
    </source>
</reference>
<gene>
    <name evidence="4" type="ORF">B0T11DRAFT_334195</name>
</gene>
<protein>
    <submittedName>
        <fullName evidence="4">Serine dehydratase domain-containing protein</fullName>
    </submittedName>
</protein>
<dbReference type="PANTHER" id="PTHR28004:SF2">
    <property type="entry name" value="D-SERINE DEHYDRATASE"/>
    <property type="match status" value="1"/>
</dbReference>
<name>A0A8K0TMR2_9PEZI</name>
<dbReference type="GO" id="GO:0008721">
    <property type="term" value="F:D-serine ammonia-lyase activity"/>
    <property type="evidence" value="ECO:0007669"/>
    <property type="project" value="TreeGrafter"/>
</dbReference>
<dbReference type="Pfam" id="PF01168">
    <property type="entry name" value="Ala_racemase_N"/>
    <property type="match status" value="1"/>
</dbReference>
<dbReference type="InterPro" id="IPR001608">
    <property type="entry name" value="Ala_racemase_N"/>
</dbReference>
<dbReference type="Gene3D" id="3.20.20.10">
    <property type="entry name" value="Alanine racemase"/>
    <property type="match status" value="1"/>
</dbReference>